<organism evidence="1 2">
    <name type="scientific">Rhizopogon vesiculosus</name>
    <dbReference type="NCBI Taxonomy" id="180088"/>
    <lineage>
        <taxon>Eukaryota</taxon>
        <taxon>Fungi</taxon>
        <taxon>Dikarya</taxon>
        <taxon>Basidiomycota</taxon>
        <taxon>Agaricomycotina</taxon>
        <taxon>Agaricomycetes</taxon>
        <taxon>Agaricomycetidae</taxon>
        <taxon>Boletales</taxon>
        <taxon>Suillineae</taxon>
        <taxon>Rhizopogonaceae</taxon>
        <taxon>Rhizopogon</taxon>
    </lineage>
</organism>
<gene>
    <name evidence="1" type="ORF">AZE42_09968</name>
</gene>
<sequence>GAETVLDRVELKEEELIIEADLEKKTTP</sequence>
<dbReference type="Proteomes" id="UP000183567">
    <property type="component" value="Unassembled WGS sequence"/>
</dbReference>
<comment type="caution">
    <text evidence="1">The sequence shown here is derived from an EMBL/GenBank/DDBJ whole genome shotgun (WGS) entry which is preliminary data.</text>
</comment>
<feature type="non-terminal residue" evidence="1">
    <location>
        <position position="1"/>
    </location>
</feature>
<protein>
    <submittedName>
        <fullName evidence="1">Uncharacterized protein</fullName>
    </submittedName>
</protein>
<feature type="non-terminal residue" evidence="1">
    <location>
        <position position="28"/>
    </location>
</feature>
<reference evidence="1 2" key="1">
    <citation type="submission" date="2016-03" db="EMBL/GenBank/DDBJ databases">
        <title>Comparative genomics of the ectomycorrhizal sister species Rhizopogon vinicolor and Rhizopogon vesiculosus (Basidiomycota: Boletales) reveals a divergence of the mating type B locus.</title>
        <authorList>
            <person name="Mujic A.B."/>
            <person name="Kuo A."/>
            <person name="Tritt A."/>
            <person name="Lipzen A."/>
            <person name="Chen C."/>
            <person name="Johnson J."/>
            <person name="Sharma A."/>
            <person name="Barry K."/>
            <person name="Grigoriev I.V."/>
            <person name="Spatafora J.W."/>
        </authorList>
    </citation>
    <scope>NUCLEOTIDE SEQUENCE [LARGE SCALE GENOMIC DNA]</scope>
    <source>
        <strain evidence="1 2">AM-OR11-056</strain>
    </source>
</reference>
<dbReference type="EMBL" id="LVVM01005664">
    <property type="protein sequence ID" value="OJA10004.1"/>
    <property type="molecule type" value="Genomic_DNA"/>
</dbReference>
<evidence type="ECO:0000313" key="1">
    <source>
        <dbReference type="EMBL" id="OJA10004.1"/>
    </source>
</evidence>
<evidence type="ECO:0000313" key="2">
    <source>
        <dbReference type="Proteomes" id="UP000183567"/>
    </source>
</evidence>
<dbReference type="AlphaFoldDB" id="A0A1J8QE18"/>
<proteinExistence type="predicted"/>
<keyword evidence="2" id="KW-1185">Reference proteome</keyword>
<accession>A0A1J8QE18</accession>
<name>A0A1J8QE18_9AGAM</name>